<dbReference type="InterPro" id="IPR012340">
    <property type="entry name" value="NA-bd_OB-fold"/>
</dbReference>
<name>B6GDS2_9ACTN</name>
<evidence type="ECO:0000256" key="2">
    <source>
        <dbReference type="ARBA" id="ARBA00022617"/>
    </source>
</evidence>
<evidence type="ECO:0000313" key="5">
    <source>
        <dbReference type="EMBL" id="EEA89597.1"/>
    </source>
</evidence>
<keyword evidence="4" id="KW-0472">Membrane</keyword>
<keyword evidence="2" id="KW-0479">Metal-binding</keyword>
<evidence type="ECO:0000313" key="6">
    <source>
        <dbReference type="Proteomes" id="UP000003560"/>
    </source>
</evidence>
<dbReference type="STRING" id="445975.COLSTE_02255"/>
<evidence type="ECO:0008006" key="7">
    <source>
        <dbReference type="Google" id="ProtNLM"/>
    </source>
</evidence>
<gene>
    <name evidence="5" type="ORF">COLSTE_02255</name>
</gene>
<dbReference type="Pfam" id="PF03100">
    <property type="entry name" value="CcmE"/>
    <property type="match status" value="2"/>
</dbReference>
<dbReference type="GO" id="GO:0020037">
    <property type="term" value="F:heme binding"/>
    <property type="evidence" value="ECO:0007669"/>
    <property type="project" value="InterPro"/>
</dbReference>
<dbReference type="RefSeq" id="WP_006721881.1">
    <property type="nucleotide sequence ID" value="NZ_CP085935.1"/>
</dbReference>
<comment type="subcellular location">
    <subcellularLocation>
        <location evidence="1">Membrane</location>
    </subcellularLocation>
</comment>
<keyword evidence="6" id="KW-1185">Reference proteome</keyword>
<keyword evidence="2" id="KW-0349">Heme</keyword>
<dbReference type="InterPro" id="IPR004329">
    <property type="entry name" value="CcmE"/>
</dbReference>
<dbReference type="AlphaFoldDB" id="B6GDS2"/>
<reference evidence="5 6" key="2">
    <citation type="submission" date="2008-10" db="EMBL/GenBank/DDBJ databases">
        <authorList>
            <person name="Fulton L."/>
            <person name="Clifton S."/>
            <person name="Fulton B."/>
            <person name="Xu J."/>
            <person name="Minx P."/>
            <person name="Pepin K.H."/>
            <person name="Johnson M."/>
            <person name="Thiruvilangam P."/>
            <person name="Bhonagiri V."/>
            <person name="Nash W.E."/>
            <person name="Mardis E.R."/>
            <person name="Wilson R.K."/>
        </authorList>
    </citation>
    <scope>NUCLEOTIDE SEQUENCE [LARGE SCALE GENOMIC DNA]</scope>
    <source>
        <strain evidence="5 6">DSM 13279</strain>
    </source>
</reference>
<dbReference type="GeneID" id="98002319"/>
<dbReference type="EMBL" id="ABXJ01000129">
    <property type="protein sequence ID" value="EEA89597.1"/>
    <property type="molecule type" value="Genomic_DNA"/>
</dbReference>
<protein>
    <recommendedName>
        <fullName evidence="7">Cytochrome C-type biogenesis protein CcmE</fullName>
    </recommendedName>
</protein>
<keyword evidence="3" id="KW-0201">Cytochrome c-type biogenesis</keyword>
<evidence type="ECO:0000256" key="1">
    <source>
        <dbReference type="ARBA" id="ARBA00004370"/>
    </source>
</evidence>
<dbReference type="SUPFAM" id="SSF82093">
    <property type="entry name" value="Heme chaperone CcmE"/>
    <property type="match status" value="2"/>
</dbReference>
<evidence type="ECO:0000256" key="3">
    <source>
        <dbReference type="ARBA" id="ARBA00022748"/>
    </source>
</evidence>
<dbReference type="InterPro" id="IPR036127">
    <property type="entry name" value="CcmE-like_sf"/>
</dbReference>
<dbReference type="OrthoDB" id="9794828at2"/>
<reference evidence="5 6" key="1">
    <citation type="submission" date="2008-10" db="EMBL/GenBank/DDBJ databases">
        <title>Draft genome sequence of Collinsella stercoris (DSM 13279).</title>
        <authorList>
            <person name="Sudarsanam P."/>
            <person name="Ley R."/>
            <person name="Guruge J."/>
            <person name="Turnbaugh P.J."/>
            <person name="Mahowald M."/>
            <person name="Liep D."/>
            <person name="Gordon J."/>
        </authorList>
    </citation>
    <scope>NUCLEOTIDE SEQUENCE [LARGE SCALE GENOMIC DNA]</scope>
    <source>
        <strain evidence="5 6">DSM 13279</strain>
    </source>
</reference>
<organism evidence="5 6">
    <name type="scientific">Collinsella stercoris DSM 13279</name>
    <dbReference type="NCBI Taxonomy" id="445975"/>
    <lineage>
        <taxon>Bacteria</taxon>
        <taxon>Bacillati</taxon>
        <taxon>Actinomycetota</taxon>
        <taxon>Coriobacteriia</taxon>
        <taxon>Coriobacteriales</taxon>
        <taxon>Coriobacteriaceae</taxon>
        <taxon>Collinsella</taxon>
    </lineage>
</organism>
<dbReference type="HOGENOM" id="CLU_086033_0_0_11"/>
<dbReference type="GO" id="GO:0017004">
    <property type="term" value="P:cytochrome complex assembly"/>
    <property type="evidence" value="ECO:0007669"/>
    <property type="project" value="UniProtKB-KW"/>
</dbReference>
<keyword evidence="2" id="KW-0408">Iron</keyword>
<sequence>MNKKAQRRLVVTGGIVAIAMLVVAAIAGSGGAASSLSVGDLLAGGYTGKKVQVTGSVVADSIQSEGASVQFAITPEEGDGSQELLVTYDGALPATFGTGVVAICTGTVEDPLMLNCTEMVTKCPSKYESAEGSLTVKGLLDQAESMVGKETKVCGYIDGEVNDAQASYRFAIESQGALLNVVYEGGLDEAMTDGTAVVLSGHLDEDGNFVATEQPSIDSSISK</sequence>
<comment type="caution">
    <text evidence="5">The sequence shown here is derived from an EMBL/GenBank/DDBJ whole genome shotgun (WGS) entry which is preliminary data.</text>
</comment>
<dbReference type="eggNOG" id="COG2332">
    <property type="taxonomic scope" value="Bacteria"/>
</dbReference>
<evidence type="ECO:0000256" key="4">
    <source>
        <dbReference type="ARBA" id="ARBA00023136"/>
    </source>
</evidence>
<dbReference type="Proteomes" id="UP000003560">
    <property type="component" value="Unassembled WGS sequence"/>
</dbReference>
<dbReference type="Gene3D" id="2.40.50.140">
    <property type="entry name" value="Nucleic acid-binding proteins"/>
    <property type="match status" value="2"/>
</dbReference>
<dbReference type="GO" id="GO:0017003">
    <property type="term" value="P:protein-heme linkage"/>
    <property type="evidence" value="ECO:0007669"/>
    <property type="project" value="InterPro"/>
</dbReference>
<proteinExistence type="predicted"/>
<dbReference type="GO" id="GO:0005886">
    <property type="term" value="C:plasma membrane"/>
    <property type="evidence" value="ECO:0007669"/>
    <property type="project" value="InterPro"/>
</dbReference>
<accession>B6GDS2</accession>